<evidence type="ECO:0000256" key="1">
    <source>
        <dbReference type="ARBA" id="ARBA00004429"/>
    </source>
</evidence>
<dbReference type="InterPro" id="IPR000412">
    <property type="entry name" value="ABC_2_transport"/>
</dbReference>
<keyword evidence="7 8" id="KW-0472">Membrane</keyword>
<feature type="domain" description="ABC-2 type transporter transmembrane" evidence="9">
    <location>
        <begin position="13"/>
        <end position="221"/>
    </location>
</feature>
<dbReference type="RefSeq" id="WP_341424994.1">
    <property type="nucleotide sequence ID" value="NZ_JBBUTG010000003.1"/>
</dbReference>
<comment type="caution">
    <text evidence="10">The sequence shown here is derived from an EMBL/GenBank/DDBJ whole genome shotgun (WGS) entry which is preliminary data.</text>
</comment>
<evidence type="ECO:0000259" key="9">
    <source>
        <dbReference type="Pfam" id="PF01061"/>
    </source>
</evidence>
<feature type="transmembrane region" description="Helical" evidence="8">
    <location>
        <begin position="58"/>
        <end position="78"/>
    </location>
</feature>
<keyword evidence="6 8" id="KW-1133">Transmembrane helix</keyword>
<feature type="transmembrane region" description="Helical" evidence="8">
    <location>
        <begin position="29"/>
        <end position="52"/>
    </location>
</feature>
<dbReference type="PANTHER" id="PTHR30413:SF8">
    <property type="entry name" value="TRANSPORT PERMEASE PROTEIN"/>
    <property type="match status" value="1"/>
</dbReference>
<sequence length="261" mass="29846">MKRSSWQIQKAVVFALILRELKTRFGNRMVGLFWVLFEPMANIGLMLALRIIVRQRTAGVMIDVAVYLVVAMIPFFTFRNIWFRMMGAIDGNAGLFGYRQVKPADAMAARAIMEVVLYSMIFVTFMVIFAWMDYRWLPERPLEYMGVVSLFVIWGIGAGLMSAVAVKKVPAVSTFLQLTSFPLYITSGVLIPITTFPPLAIQVLMWNPLLHLVELARWAFFPTYHPLMGVNFEYPLVVGLLLLFLGVSMFFVNRQRVLLRS</sequence>
<comment type="similarity">
    <text evidence="2">Belongs to the ABC-2 integral membrane protein family.</text>
</comment>
<feature type="transmembrane region" description="Helical" evidence="8">
    <location>
        <begin position="115"/>
        <end position="132"/>
    </location>
</feature>
<dbReference type="Pfam" id="PF01061">
    <property type="entry name" value="ABC2_membrane"/>
    <property type="match status" value="1"/>
</dbReference>
<evidence type="ECO:0000256" key="7">
    <source>
        <dbReference type="ARBA" id="ARBA00023136"/>
    </source>
</evidence>
<keyword evidence="3" id="KW-0813">Transport</keyword>
<dbReference type="EMBL" id="JBBUTG010000003">
    <property type="protein sequence ID" value="MEK8030634.1"/>
    <property type="molecule type" value="Genomic_DNA"/>
</dbReference>
<evidence type="ECO:0000256" key="2">
    <source>
        <dbReference type="ARBA" id="ARBA00007783"/>
    </source>
</evidence>
<dbReference type="PANTHER" id="PTHR30413">
    <property type="entry name" value="INNER MEMBRANE TRANSPORT PERMEASE"/>
    <property type="match status" value="1"/>
</dbReference>
<feature type="transmembrane region" description="Helical" evidence="8">
    <location>
        <begin position="234"/>
        <end position="252"/>
    </location>
</feature>
<feature type="transmembrane region" description="Helical" evidence="8">
    <location>
        <begin position="144"/>
        <end position="166"/>
    </location>
</feature>
<keyword evidence="5 8" id="KW-0812">Transmembrane</keyword>
<evidence type="ECO:0000313" key="10">
    <source>
        <dbReference type="EMBL" id="MEK8030634.1"/>
    </source>
</evidence>
<dbReference type="InterPro" id="IPR013525">
    <property type="entry name" value="ABC2_TM"/>
</dbReference>
<feature type="transmembrane region" description="Helical" evidence="8">
    <location>
        <begin position="178"/>
        <end position="201"/>
    </location>
</feature>
<evidence type="ECO:0000256" key="3">
    <source>
        <dbReference type="ARBA" id="ARBA00022448"/>
    </source>
</evidence>
<proteinExistence type="inferred from homology"/>
<evidence type="ECO:0000256" key="4">
    <source>
        <dbReference type="ARBA" id="ARBA00022475"/>
    </source>
</evidence>
<keyword evidence="4" id="KW-1003">Cell membrane</keyword>
<evidence type="ECO:0000313" key="11">
    <source>
        <dbReference type="Proteomes" id="UP001371218"/>
    </source>
</evidence>
<evidence type="ECO:0000256" key="8">
    <source>
        <dbReference type="SAM" id="Phobius"/>
    </source>
</evidence>
<accession>A0ABU9BLH9</accession>
<name>A0ABU9BLH9_9BURK</name>
<comment type="subcellular location">
    <subcellularLocation>
        <location evidence="1">Cell inner membrane</location>
        <topology evidence="1">Multi-pass membrane protein</topology>
    </subcellularLocation>
</comment>
<dbReference type="PRINTS" id="PR00164">
    <property type="entry name" value="ABC2TRNSPORT"/>
</dbReference>
<reference evidence="10 11" key="1">
    <citation type="submission" date="2024-04" db="EMBL/GenBank/DDBJ databases">
        <title>Novel species of the genus Ideonella isolated from streams.</title>
        <authorList>
            <person name="Lu H."/>
        </authorList>
    </citation>
    <scope>NUCLEOTIDE SEQUENCE [LARGE SCALE GENOMIC DNA]</scope>
    <source>
        <strain evidence="10 11">DXS29W</strain>
    </source>
</reference>
<gene>
    <name evidence="10" type="ORF">AACH06_07325</name>
</gene>
<evidence type="ECO:0000256" key="5">
    <source>
        <dbReference type="ARBA" id="ARBA00022692"/>
    </source>
</evidence>
<evidence type="ECO:0000256" key="6">
    <source>
        <dbReference type="ARBA" id="ARBA00022989"/>
    </source>
</evidence>
<dbReference type="Proteomes" id="UP001371218">
    <property type="component" value="Unassembled WGS sequence"/>
</dbReference>
<keyword evidence="11" id="KW-1185">Reference proteome</keyword>
<protein>
    <submittedName>
        <fullName evidence="10">ABC transporter permease</fullName>
    </submittedName>
</protein>
<organism evidence="10 11">
    <name type="scientific">Ideonella lacteola</name>
    <dbReference type="NCBI Taxonomy" id="2984193"/>
    <lineage>
        <taxon>Bacteria</taxon>
        <taxon>Pseudomonadati</taxon>
        <taxon>Pseudomonadota</taxon>
        <taxon>Betaproteobacteria</taxon>
        <taxon>Burkholderiales</taxon>
        <taxon>Sphaerotilaceae</taxon>
        <taxon>Ideonella</taxon>
    </lineage>
</organism>